<dbReference type="Gene3D" id="3.30.230.10">
    <property type="match status" value="1"/>
</dbReference>
<dbReference type="EC" id="3.4.21.-" evidence="3"/>
<evidence type="ECO:0000313" key="3">
    <source>
        <dbReference type="EMBL" id="MFD2158748.1"/>
    </source>
</evidence>
<dbReference type="Pfam" id="PF05362">
    <property type="entry name" value="Lon_C"/>
    <property type="match status" value="1"/>
</dbReference>
<dbReference type="GO" id="GO:0006508">
    <property type="term" value="P:proteolysis"/>
    <property type="evidence" value="ECO:0007669"/>
    <property type="project" value="UniProtKB-KW"/>
</dbReference>
<dbReference type="InterPro" id="IPR020568">
    <property type="entry name" value="Ribosomal_Su5_D2-typ_SF"/>
</dbReference>
<keyword evidence="3" id="KW-0378">Hydrolase</keyword>
<name>A0ABW4Z9X6_9BACT</name>
<dbReference type="Proteomes" id="UP001597389">
    <property type="component" value="Unassembled WGS sequence"/>
</dbReference>
<sequence length="388" mass="42196">MFKAGCVLSFSLLLMIGGQMVGSAAEVGRKQTGVKGLLVMDLGNGEYAGTASQMNATVIKKPSLESLEVAFNQDVGELMSKATKEVVKFINVRHDEVPVGYRVEFAFADQYSPKDGPSAAVATALMLESIITGVELADDFAVTGDMNATGAVRPVGGVMSKVRGASKKCKVVAIPEANVSAIRDAYIIEGPSYLSAIQIFSIKNFDQAYALAGERGLETEKAIADFSAVQKALRKNPKYVYNGKVKAKLKEVLDVMPNHVSAKLLLQHGMKQGPKKLSLSGSIVAIDSAAVDFSKMLKNQQFVESGGSGDVLFSLISDLRKLKHKVDPRTREYCDSYIDLAEHVKLVRGKKVWTPQNERELRAAIREMTSARDELLKDRAVREELMED</sequence>
<proteinExistence type="predicted"/>
<dbReference type="InterPro" id="IPR014721">
    <property type="entry name" value="Ribsml_uS5_D2-typ_fold_subgr"/>
</dbReference>
<keyword evidence="4" id="KW-1185">Reference proteome</keyword>
<dbReference type="PANTHER" id="PTHR10046">
    <property type="entry name" value="ATP DEPENDENT LON PROTEASE FAMILY MEMBER"/>
    <property type="match status" value="1"/>
</dbReference>
<reference evidence="4" key="1">
    <citation type="journal article" date="2019" name="Int. J. Syst. Evol. Microbiol.">
        <title>The Global Catalogue of Microorganisms (GCM) 10K type strain sequencing project: providing services to taxonomists for standard genome sequencing and annotation.</title>
        <authorList>
            <consortium name="The Broad Institute Genomics Platform"/>
            <consortium name="The Broad Institute Genome Sequencing Center for Infectious Disease"/>
            <person name="Wu L."/>
            <person name="Ma J."/>
        </authorList>
    </citation>
    <scope>NUCLEOTIDE SEQUENCE [LARGE SCALE GENOMIC DNA]</scope>
    <source>
        <strain evidence="4">CCUG 57942</strain>
    </source>
</reference>
<feature type="signal peptide" evidence="1">
    <location>
        <begin position="1"/>
        <end position="24"/>
    </location>
</feature>
<protein>
    <submittedName>
        <fullName evidence="3">S16 family serine protease</fullName>
        <ecNumber evidence="3">3.4.21.-</ecNumber>
    </submittedName>
</protein>
<gene>
    <name evidence="3" type="ORF">ACFSW8_07560</name>
</gene>
<keyword evidence="1" id="KW-0732">Signal</keyword>
<organism evidence="3 4">
    <name type="scientific">Rubritalea tangerina</name>
    <dbReference type="NCBI Taxonomy" id="430798"/>
    <lineage>
        <taxon>Bacteria</taxon>
        <taxon>Pseudomonadati</taxon>
        <taxon>Verrucomicrobiota</taxon>
        <taxon>Verrucomicrobiia</taxon>
        <taxon>Verrucomicrobiales</taxon>
        <taxon>Rubritaleaceae</taxon>
        <taxon>Rubritalea</taxon>
    </lineage>
</organism>
<comment type="caution">
    <text evidence="3">The sequence shown here is derived from an EMBL/GenBank/DDBJ whole genome shotgun (WGS) entry which is preliminary data.</text>
</comment>
<dbReference type="GO" id="GO:0008233">
    <property type="term" value="F:peptidase activity"/>
    <property type="evidence" value="ECO:0007669"/>
    <property type="project" value="UniProtKB-KW"/>
</dbReference>
<feature type="domain" description="Lon proteolytic" evidence="2">
    <location>
        <begin position="109"/>
        <end position="184"/>
    </location>
</feature>
<evidence type="ECO:0000313" key="4">
    <source>
        <dbReference type="Proteomes" id="UP001597389"/>
    </source>
</evidence>
<dbReference type="PRINTS" id="PR00830">
    <property type="entry name" value="ENDOLAPTASE"/>
</dbReference>
<dbReference type="InterPro" id="IPR008269">
    <property type="entry name" value="Lon_proteolytic"/>
</dbReference>
<evidence type="ECO:0000256" key="1">
    <source>
        <dbReference type="SAM" id="SignalP"/>
    </source>
</evidence>
<evidence type="ECO:0000259" key="2">
    <source>
        <dbReference type="Pfam" id="PF05362"/>
    </source>
</evidence>
<dbReference type="RefSeq" id="WP_377177867.1">
    <property type="nucleotide sequence ID" value="NZ_JBHUJB010000033.1"/>
</dbReference>
<dbReference type="InterPro" id="IPR027065">
    <property type="entry name" value="Lon_Prtase"/>
</dbReference>
<feature type="chain" id="PRO_5045143788" evidence="1">
    <location>
        <begin position="25"/>
        <end position="388"/>
    </location>
</feature>
<accession>A0ABW4Z9X6</accession>
<dbReference type="EMBL" id="JBHUJB010000033">
    <property type="protein sequence ID" value="MFD2158748.1"/>
    <property type="molecule type" value="Genomic_DNA"/>
</dbReference>
<keyword evidence="3" id="KW-0645">Protease</keyword>
<dbReference type="SUPFAM" id="SSF54211">
    <property type="entry name" value="Ribosomal protein S5 domain 2-like"/>
    <property type="match status" value="1"/>
</dbReference>